<evidence type="ECO:0000313" key="1">
    <source>
        <dbReference type="EMBL" id="QQP40347.1"/>
    </source>
</evidence>
<dbReference type="Proteomes" id="UP000595437">
    <property type="component" value="Chromosome 9"/>
</dbReference>
<accession>A0A7T8GYR8</accession>
<proteinExistence type="predicted"/>
<protein>
    <submittedName>
        <fullName evidence="2">Uncharacterized protein</fullName>
    </submittedName>
</protein>
<evidence type="ECO:0000313" key="3">
    <source>
        <dbReference type="Proteomes" id="UP000595437"/>
    </source>
</evidence>
<name>A0A7T8GYR8_CALRO</name>
<gene>
    <name evidence="1" type="ORF">FKW44_014355</name>
    <name evidence="2" type="ORF">FKW44_014356</name>
</gene>
<reference evidence="3" key="1">
    <citation type="submission" date="2021-01" db="EMBL/GenBank/DDBJ databases">
        <title>Caligus Genome Assembly.</title>
        <authorList>
            <person name="Gallardo-Escarate C."/>
        </authorList>
    </citation>
    <scope>NUCLEOTIDE SEQUENCE [LARGE SCALE GENOMIC DNA]</scope>
</reference>
<dbReference type="EMBL" id="CP045898">
    <property type="protein sequence ID" value="QQP40348.1"/>
    <property type="molecule type" value="Genomic_DNA"/>
</dbReference>
<dbReference type="EMBL" id="CP045898">
    <property type="protein sequence ID" value="QQP40347.1"/>
    <property type="molecule type" value="Genomic_DNA"/>
</dbReference>
<organism evidence="2 3">
    <name type="scientific">Caligus rogercresseyi</name>
    <name type="common">Sea louse</name>
    <dbReference type="NCBI Taxonomy" id="217165"/>
    <lineage>
        <taxon>Eukaryota</taxon>
        <taxon>Metazoa</taxon>
        <taxon>Ecdysozoa</taxon>
        <taxon>Arthropoda</taxon>
        <taxon>Crustacea</taxon>
        <taxon>Multicrustacea</taxon>
        <taxon>Hexanauplia</taxon>
        <taxon>Copepoda</taxon>
        <taxon>Siphonostomatoida</taxon>
        <taxon>Caligidae</taxon>
        <taxon>Caligus</taxon>
    </lineage>
</organism>
<evidence type="ECO:0000313" key="2">
    <source>
        <dbReference type="EMBL" id="QQP40348.1"/>
    </source>
</evidence>
<reference evidence="2" key="2">
    <citation type="journal article" name="Sci. Data">
        <title>Chromosome-scale genome assembly of the sea louse Caligus rogercresseyi by SMRT sequencing and Hi-C analysis.</title>
        <authorList>
            <person name="Gallardo-Escarate C."/>
            <person name="Valenzuela-Munoz V."/>
            <person name="Nunez-Acuna G."/>
            <person name="Valenzuela-Miranda D."/>
            <person name="Goncalves A.T."/>
            <person name="Escobar-Sepulveda H."/>
            <person name="Liachko I."/>
            <person name="Nelson B."/>
            <person name="Roberts S."/>
            <person name="Warren W."/>
        </authorList>
    </citation>
    <scope>NUCLEOTIDE SEQUENCE</scope>
    <source>
        <tissue evidence="2">Whole tissue</tissue>
    </source>
</reference>
<keyword evidence="3" id="KW-1185">Reference proteome</keyword>
<dbReference type="AlphaFoldDB" id="A0A7T8GYR8"/>
<sequence length="50" mass="5828">MKANKPKILVFTWGSSLTIFFNTDQKRNIQKKCIDREDSEVLDVSRTNNP</sequence>